<evidence type="ECO:0000313" key="4">
    <source>
        <dbReference type="WBParaSite" id="SVE_0537000.1"/>
    </source>
</evidence>
<dbReference type="AlphaFoldDB" id="A0A0K0F969"/>
<reference evidence="3" key="1">
    <citation type="submission" date="2014-07" db="EMBL/GenBank/DDBJ databases">
        <authorList>
            <person name="Martin A.A"/>
            <person name="De Silva N."/>
        </authorList>
    </citation>
    <scope>NUCLEOTIDE SEQUENCE</scope>
</reference>
<dbReference type="Pfam" id="PF08397">
    <property type="entry name" value="IMD"/>
    <property type="match status" value="1"/>
</dbReference>
<evidence type="ECO:0000256" key="1">
    <source>
        <dbReference type="SAM" id="MobiDB-lite"/>
    </source>
</evidence>
<dbReference type="InterPro" id="IPR027267">
    <property type="entry name" value="AH/BAR_dom_sf"/>
</dbReference>
<dbReference type="STRING" id="75913.A0A0K0F969"/>
<dbReference type="SUPFAM" id="SSF103657">
    <property type="entry name" value="BAR/IMD domain-like"/>
    <property type="match status" value="1"/>
</dbReference>
<dbReference type="GO" id="GO:0007009">
    <property type="term" value="P:plasma membrane organization"/>
    <property type="evidence" value="ECO:0007669"/>
    <property type="project" value="InterPro"/>
</dbReference>
<feature type="region of interest" description="Disordered" evidence="1">
    <location>
        <begin position="424"/>
        <end position="449"/>
    </location>
</feature>
<protein>
    <submittedName>
        <fullName evidence="4">IMD domain-containing protein</fullName>
    </submittedName>
</protein>
<organism evidence="3 4">
    <name type="scientific">Strongyloides venezuelensis</name>
    <name type="common">Threadworm</name>
    <dbReference type="NCBI Taxonomy" id="75913"/>
    <lineage>
        <taxon>Eukaryota</taxon>
        <taxon>Metazoa</taxon>
        <taxon>Ecdysozoa</taxon>
        <taxon>Nematoda</taxon>
        <taxon>Chromadorea</taxon>
        <taxon>Rhabditida</taxon>
        <taxon>Tylenchina</taxon>
        <taxon>Panagrolaimomorpha</taxon>
        <taxon>Strongyloidoidea</taxon>
        <taxon>Strongyloididae</taxon>
        <taxon>Strongyloides</taxon>
    </lineage>
</organism>
<dbReference type="WBParaSite" id="SVE_0537000.1">
    <property type="protein sequence ID" value="SVE_0537000.1"/>
    <property type="gene ID" value="SVE_0537000"/>
</dbReference>
<sequence>MTSDSLIYFDLFNSALCDSKATSIAFEHACSKAKRLVSSLNNTASILNSFLDSIQEISDHANNLKSASRDIGADLTRFCLRQRSFESHIKSLSSSLAEHFIGDLEKKAPISKTKYSDIERKYGKLFKKSKNLHKKGFNDYIKLEQKNGCIDALMNQRNQFIMFVNAILPAMNIQIDMMEEGHNFREIRDSLERTLTNCNSHEIVAVTIDDLVNNSDVTWSNRLSMSLRKSQQNLSDSISINQQSICRPPSPSASIATWNTESSDNSKYQSITNLRGISTNGTLILPQQQSSHRPIITASTFINNSSNSNLGKPPLPGRQSMTSSFYGSPPNTQTSGFNSLSISSNDLCDNNSTIVRPISLYGTDSAVSIDDDSNTIKCSSFLSDTISQIDQLSSVLNEYCETSGTLTKQSMPLNYNQSLKSTPVRLRDGWKPPPPERRNSSITSATKNAPSIAEVRLSSACQSRASSVQDLTTISSNTSVISPNQTPTATKYVQPQSLLLQTHHYQQPPPSTFSFRI</sequence>
<accession>A0A0K0F969</accession>
<dbReference type="Gene3D" id="1.20.1270.60">
    <property type="entry name" value="Arfaptin homology (AH) domain/BAR domain"/>
    <property type="match status" value="1"/>
</dbReference>
<proteinExistence type="predicted"/>
<feature type="compositionally biased region" description="Basic and acidic residues" evidence="1">
    <location>
        <begin position="425"/>
        <end position="439"/>
    </location>
</feature>
<feature type="domain" description="IMD" evidence="2">
    <location>
        <begin position="26"/>
        <end position="148"/>
    </location>
</feature>
<dbReference type="Proteomes" id="UP000035680">
    <property type="component" value="Unassembled WGS sequence"/>
</dbReference>
<evidence type="ECO:0000259" key="2">
    <source>
        <dbReference type="Pfam" id="PF08397"/>
    </source>
</evidence>
<reference evidence="4" key="2">
    <citation type="submission" date="2015-08" db="UniProtKB">
        <authorList>
            <consortium name="WormBaseParasite"/>
        </authorList>
    </citation>
    <scope>IDENTIFICATION</scope>
</reference>
<keyword evidence="3" id="KW-1185">Reference proteome</keyword>
<evidence type="ECO:0000313" key="3">
    <source>
        <dbReference type="Proteomes" id="UP000035680"/>
    </source>
</evidence>
<name>A0A0K0F969_STRVS</name>
<dbReference type="InterPro" id="IPR013606">
    <property type="entry name" value="I-BAR_dom"/>
</dbReference>
<feature type="compositionally biased region" description="Polar residues" evidence="1">
    <location>
        <begin position="440"/>
        <end position="449"/>
    </location>
</feature>